<evidence type="ECO:0000256" key="1">
    <source>
        <dbReference type="ARBA" id="ARBA00006930"/>
    </source>
</evidence>
<keyword evidence="7" id="KW-1185">Reference proteome</keyword>
<comment type="subunit">
    <text evidence="2">Heterodimer of SbcC and SbcD.</text>
</comment>
<dbReference type="PANTHER" id="PTHR32114">
    <property type="entry name" value="ABC TRANSPORTER ABCH.3"/>
    <property type="match status" value="1"/>
</dbReference>
<accession>A0A5J4K9D3</accession>
<protein>
    <recommendedName>
        <fullName evidence="3">Nuclease SbcCD subunit C</fullName>
    </recommendedName>
</protein>
<sequence length="1040" mass="121798">MLITRLELENIKSYRRLAVEFRRGTTAIQGANGAGKTTLVEAIGFALFDALPYKHSQFVREGEKYGLIRVHLLGNDERRYIVERRCGASAYWQLYDCEADYRLEQRTDVLDKLHELFGIERERPLPTLFQDALGVPQGTFTAIFLEAPAKRKKTFDELLQIEDYRLASDYLREVQNYYKDQMQQQQREIQRLSFETRDLDQWRQELAQARQEEQRQTELIATGTRRLEEAENHYALLQRQRDELLDLRHRFEQAQLRREAARQRLRQCEQELALARQAQAQVEANRTAYLTYQEAEAALQELRQAERQRNTLRQQQAALQRRQAGLSANKAHVEAALKEIEQARQRVIELSPLADRQRELERRREELRQQVQRYDELVEEGRSLRRQQEQQLKRLQDVQHQLSEIEPLQELAGRLPERITLLTRLQARLSERSQKQHLLQEKLETLRQKEEERAKTAERLRSLEETIAAVEAHREEVATLPALREEQAQLTARRYRLEGNIDGYRESYSRSRGGLCPLLHEPCLNIRQKGLASLESYFEQLIAGDEAQLVDLRQQQQELEEQIARLTVYAQEYERLGHYRAQQSECAERLRQLAGELLRLQRDVDDLRQDLAELQNLGQEIAQAEQARRESELADQRVRALPALRTKVEQLEEQLKLLEEQLVERRQQVQQLQGVRERLKEVEAQLTELDDPAGQIRGLLTAIEREPHLREQLAELVQQETNLERELEALTERLAAYQDLDERLAEQESRRQRAQTGYQAYLAHEQGARQLPQRQQAYERATVDYQEAEQELQQAERAYRQAQIAFDEAEFQRTDEEIKKLRADLKGYTTALQHTRSRIAELEVRIRQAEALLTALEAAQQEYRTLEELTSMTDLFRQLLKEAAPQILRARLAEISAEANRIFGEIMGDRSAQLSWQDDYEIVVRNRSATRTFAQLSGGEQMSAALAVRLALLKKLSNLTIAFFDEPTQNMDSTRRTNLAEQIRRVRGFDQLIVISHDDTFEQGLDSLIRLRKENGETRLVSDEEWQAAFEQEEEHAHAP</sequence>
<evidence type="ECO:0000313" key="7">
    <source>
        <dbReference type="Proteomes" id="UP000334820"/>
    </source>
</evidence>
<dbReference type="InterPro" id="IPR003395">
    <property type="entry name" value="RecF/RecN/SMC_N"/>
</dbReference>
<dbReference type="SUPFAM" id="SSF52540">
    <property type="entry name" value="P-loop containing nucleoside triphosphate hydrolases"/>
    <property type="match status" value="2"/>
</dbReference>
<dbReference type="PANTHER" id="PTHR32114:SF2">
    <property type="entry name" value="ABC TRANSPORTER ABCH.3"/>
    <property type="match status" value="1"/>
</dbReference>
<reference evidence="6 7" key="1">
    <citation type="journal article" date="2019" name="Int. J. Syst. Evol. Microbiol.">
        <title>Thermogemmatispora aurantia sp. nov. and Thermogemmatispora argillosa sp. nov., within the class Ktedonobacteria, and emended description of the genus Thermogemmatispora.</title>
        <authorList>
            <person name="Zheng Y."/>
            <person name="Wang C.M."/>
            <person name="Sakai Y."/>
            <person name="Abe K."/>
            <person name="Yokota A."/>
            <person name="Yabe S."/>
        </authorList>
    </citation>
    <scope>NUCLEOTIDE SEQUENCE [LARGE SCALE GENOMIC DNA]</scope>
    <source>
        <strain evidence="6 7">A1-2</strain>
    </source>
</reference>
<dbReference type="EMBL" id="BKZV01000006">
    <property type="protein sequence ID" value="GER85204.1"/>
    <property type="molecule type" value="Genomic_DNA"/>
</dbReference>
<name>A0A5J4K9D3_9CHLR</name>
<evidence type="ECO:0000256" key="4">
    <source>
        <dbReference type="SAM" id="Coils"/>
    </source>
</evidence>
<proteinExistence type="inferred from homology"/>
<feature type="coiled-coil region" evidence="4">
    <location>
        <begin position="432"/>
        <end position="473"/>
    </location>
</feature>
<evidence type="ECO:0000313" key="6">
    <source>
        <dbReference type="EMBL" id="GER85204.1"/>
    </source>
</evidence>
<dbReference type="Proteomes" id="UP000334820">
    <property type="component" value="Unassembled WGS sequence"/>
</dbReference>
<comment type="caution">
    <text evidence="6">The sequence shown here is derived from an EMBL/GenBank/DDBJ whole genome shotgun (WGS) entry which is preliminary data.</text>
</comment>
<evidence type="ECO:0000256" key="2">
    <source>
        <dbReference type="ARBA" id="ARBA00011322"/>
    </source>
</evidence>
<evidence type="ECO:0000259" key="5">
    <source>
        <dbReference type="Pfam" id="PF02463"/>
    </source>
</evidence>
<organism evidence="6 7">
    <name type="scientific">Thermogemmatispora aurantia</name>
    <dbReference type="NCBI Taxonomy" id="2045279"/>
    <lineage>
        <taxon>Bacteria</taxon>
        <taxon>Bacillati</taxon>
        <taxon>Chloroflexota</taxon>
        <taxon>Ktedonobacteria</taxon>
        <taxon>Thermogemmatisporales</taxon>
        <taxon>Thermogemmatisporaceae</taxon>
        <taxon>Thermogemmatispora</taxon>
    </lineage>
</organism>
<feature type="coiled-coil region" evidence="4">
    <location>
        <begin position="542"/>
        <end position="869"/>
    </location>
</feature>
<feature type="domain" description="RecF/RecN/SMC N-terminal" evidence="5">
    <location>
        <begin position="216"/>
        <end position="1016"/>
    </location>
</feature>
<comment type="similarity">
    <text evidence="1">Belongs to the SMC family. SbcC subfamily.</text>
</comment>
<dbReference type="Pfam" id="PF02463">
    <property type="entry name" value="SMC_N"/>
    <property type="match status" value="1"/>
</dbReference>
<dbReference type="InterPro" id="IPR027417">
    <property type="entry name" value="P-loop_NTPase"/>
</dbReference>
<dbReference type="RefSeq" id="WP_151729727.1">
    <property type="nucleotide sequence ID" value="NZ_BKZV01000006.1"/>
</dbReference>
<keyword evidence="4" id="KW-0175">Coiled coil</keyword>
<gene>
    <name evidence="6" type="ORF">KTAU_38390</name>
</gene>
<dbReference type="AlphaFoldDB" id="A0A5J4K9D3"/>
<feature type="coiled-coil region" evidence="4">
    <location>
        <begin position="192"/>
        <end position="405"/>
    </location>
</feature>
<dbReference type="Gene3D" id="3.40.50.300">
    <property type="entry name" value="P-loop containing nucleotide triphosphate hydrolases"/>
    <property type="match status" value="2"/>
</dbReference>
<evidence type="ECO:0000256" key="3">
    <source>
        <dbReference type="ARBA" id="ARBA00013368"/>
    </source>
</evidence>